<evidence type="ECO:0000313" key="9">
    <source>
        <dbReference type="Proteomes" id="UP000326458"/>
    </source>
</evidence>
<evidence type="ECO:0000256" key="1">
    <source>
        <dbReference type="ARBA" id="ARBA00004123"/>
    </source>
</evidence>
<protein>
    <recommendedName>
        <fullName evidence="7">HSF-type DNA-binding domain-containing protein</fullName>
    </recommendedName>
</protein>
<feature type="non-terminal residue" evidence="8">
    <location>
        <position position="1"/>
    </location>
</feature>
<reference evidence="8 9" key="1">
    <citation type="submission" date="2019-06" db="EMBL/GenBank/DDBJ databases">
        <title>Discovery of a novel chromosome fission-fusion reversal in muntjac.</title>
        <authorList>
            <person name="Mudd A.B."/>
            <person name="Bredeson J.V."/>
            <person name="Baum R."/>
            <person name="Hockemeyer D."/>
            <person name="Rokhsar D.S."/>
        </authorList>
    </citation>
    <scope>NUCLEOTIDE SEQUENCE [LARGE SCALE GENOMIC DNA]</scope>
    <source>
        <strain evidence="8">UTSW_UCB_Mm</strain>
        <tissue evidence="8">Fibroblast cell line</tissue>
    </source>
</reference>
<feature type="region of interest" description="Disordered" evidence="6">
    <location>
        <begin position="1"/>
        <end position="39"/>
    </location>
</feature>
<evidence type="ECO:0000256" key="2">
    <source>
        <dbReference type="ARBA" id="ARBA00006403"/>
    </source>
</evidence>
<keyword evidence="4" id="KW-0539">Nucleus</keyword>
<evidence type="ECO:0000256" key="3">
    <source>
        <dbReference type="ARBA" id="ARBA00023125"/>
    </source>
</evidence>
<gene>
    <name evidence="8" type="ORF">FD754_022934</name>
</gene>
<dbReference type="SMART" id="SM00415">
    <property type="entry name" value="HSF"/>
    <property type="match status" value="1"/>
</dbReference>
<keyword evidence="9" id="KW-1185">Reference proteome</keyword>
<dbReference type="GO" id="GO:0005634">
    <property type="term" value="C:nucleus"/>
    <property type="evidence" value="ECO:0007669"/>
    <property type="project" value="UniProtKB-SubCell"/>
</dbReference>
<dbReference type="GO" id="GO:0003700">
    <property type="term" value="F:DNA-binding transcription factor activity"/>
    <property type="evidence" value="ECO:0007669"/>
    <property type="project" value="InterPro"/>
</dbReference>
<evidence type="ECO:0000256" key="4">
    <source>
        <dbReference type="ARBA" id="ARBA00023242"/>
    </source>
</evidence>
<dbReference type="InterPro" id="IPR036390">
    <property type="entry name" value="WH_DNA-bd_sf"/>
</dbReference>
<feature type="domain" description="HSF-type DNA-binding" evidence="7">
    <location>
        <begin position="45"/>
        <end position="128"/>
    </location>
</feature>
<evidence type="ECO:0000256" key="6">
    <source>
        <dbReference type="SAM" id="MobiDB-lite"/>
    </source>
</evidence>
<dbReference type="InterPro" id="IPR000232">
    <property type="entry name" value="HSF_DNA-bd"/>
</dbReference>
<comment type="similarity">
    <text evidence="2 5">Belongs to the HSF family.</text>
</comment>
<dbReference type="Proteomes" id="UP000326458">
    <property type="component" value="Unassembled WGS sequence"/>
</dbReference>
<dbReference type="EMBL" id="VCEA01000103">
    <property type="protein sequence ID" value="KAB0340666.1"/>
    <property type="molecule type" value="Genomic_DNA"/>
</dbReference>
<dbReference type="Pfam" id="PF00447">
    <property type="entry name" value="HSF_DNA-bind"/>
    <property type="match status" value="1"/>
</dbReference>
<dbReference type="Gene3D" id="1.10.10.10">
    <property type="entry name" value="Winged helix-like DNA-binding domain superfamily/Winged helix DNA-binding domain"/>
    <property type="match status" value="1"/>
</dbReference>
<name>A0A5N3UV88_MUNMU</name>
<dbReference type="AlphaFoldDB" id="A0A5N3UV88"/>
<comment type="subcellular location">
    <subcellularLocation>
        <location evidence="1">Nucleus</location>
    </subcellularLocation>
</comment>
<organism evidence="8 9">
    <name type="scientific">Muntiacus muntjak</name>
    <name type="common">Barking deer</name>
    <name type="synonym">Indian muntjac</name>
    <dbReference type="NCBI Taxonomy" id="9888"/>
    <lineage>
        <taxon>Eukaryota</taxon>
        <taxon>Metazoa</taxon>
        <taxon>Chordata</taxon>
        <taxon>Craniata</taxon>
        <taxon>Vertebrata</taxon>
        <taxon>Euteleostomi</taxon>
        <taxon>Mammalia</taxon>
        <taxon>Eutheria</taxon>
        <taxon>Laurasiatheria</taxon>
        <taxon>Artiodactyla</taxon>
        <taxon>Ruminantia</taxon>
        <taxon>Pecora</taxon>
        <taxon>Cervidae</taxon>
        <taxon>Muntiacinae</taxon>
        <taxon>Muntiacus</taxon>
    </lineage>
</organism>
<sequence length="278" mass="30525">SPDPNIDSGEALEKQREQPVGSDPGSQDNPPPQGLNPVRASEEENNADADFISVHWNDEGDTVVLQCIGANRTFETDSIQSFIRELILYGFSKIHPLGCSAGKKKMMIYHNSNFQRDKPLLLQNIQRKGDPRKIAQPIIGATMNPKRKKHAVATRHSPRFHHKTPTAHGIPGQCSFLFCVLMFMGSVAMWTGANHLPSEQGSPSGEGTSSKATSLPPLLLKGTAQGNLMTVYHTNFCIMMAAISVVAQNEAPEAEKEQEESSDYKCTLCEQFKNNPNP</sequence>
<evidence type="ECO:0000259" key="7">
    <source>
        <dbReference type="SMART" id="SM00415"/>
    </source>
</evidence>
<keyword evidence="3" id="KW-0238">DNA-binding</keyword>
<evidence type="ECO:0000313" key="8">
    <source>
        <dbReference type="EMBL" id="KAB0340666.1"/>
    </source>
</evidence>
<dbReference type="GO" id="GO:0043565">
    <property type="term" value="F:sequence-specific DNA binding"/>
    <property type="evidence" value="ECO:0007669"/>
    <property type="project" value="InterPro"/>
</dbReference>
<dbReference type="InterPro" id="IPR036388">
    <property type="entry name" value="WH-like_DNA-bd_sf"/>
</dbReference>
<dbReference type="SUPFAM" id="SSF46785">
    <property type="entry name" value="Winged helix' DNA-binding domain"/>
    <property type="match status" value="1"/>
</dbReference>
<proteinExistence type="inferred from homology"/>
<comment type="caution">
    <text evidence="8">The sequence shown here is derived from an EMBL/GenBank/DDBJ whole genome shotgun (WGS) entry which is preliminary data.</text>
</comment>
<accession>A0A5N3UV88</accession>
<evidence type="ECO:0000256" key="5">
    <source>
        <dbReference type="RuleBase" id="RU004020"/>
    </source>
</evidence>